<sequence>MRASLVLALAQYAIGMVSAGASLYASCPRNTPSSQPCVISGNETGTMLLTVNYNTLLASGLLISDVVSLPPSATDVDLSVNQIADLSALRTPALTTLNVSNNKLGSLATLRYLAGLRTLYNVIGLAPRSSLLGGRDLSANLVSSLAFVTSFGNLTTLSLRNNLITSINNPTFPASLVSLDLSGNPISTFDVTLETYTQLSALPHLVLDATPKPTNVCFGIAKLLQNQAVVCVTDSLSTDNGSSGVPPGSLYSKIILIFGGFAFLAVLYMYLLKRLFNRPNMRDSIVTCASSAYSMMEDLPTEYCPPLAGDASVTCPLRSPDVARFKLEHAHIKKLRLQATIDGQVLYLGAHVQTKVCIKVAADTAAVTATVREVVLLSALEHEHIVHLVGFVASPRLVEMAIVLEYTQLGSLERVLARSAPLDSLVKLRIVKDVATAVAYLHQHDPPIVHNALTPPYILLAANWDVKLSGFAFGHRVGASPVLQSVHDDVAPEVQYGAQATPASDVYQLGRLMHRLELDVPALIAACTASDPTRRIDASAVEHRLQELLPEAVRIADE</sequence>
<evidence type="ECO:0000256" key="3">
    <source>
        <dbReference type="ARBA" id="ARBA00022729"/>
    </source>
</evidence>
<keyword evidence="4" id="KW-0677">Repeat</keyword>
<dbReference type="SUPFAM" id="SSF56112">
    <property type="entry name" value="Protein kinase-like (PK-like)"/>
    <property type="match status" value="1"/>
</dbReference>
<evidence type="ECO:0000256" key="6">
    <source>
        <dbReference type="ARBA" id="ARBA00023180"/>
    </source>
</evidence>
<dbReference type="PROSITE" id="PS50011">
    <property type="entry name" value="PROTEIN_KINASE_DOM"/>
    <property type="match status" value="1"/>
</dbReference>
<keyword evidence="6" id="KW-0325">Glycoprotein</keyword>
<dbReference type="GO" id="GO:0016020">
    <property type="term" value="C:membrane"/>
    <property type="evidence" value="ECO:0007669"/>
    <property type="project" value="UniProtKB-SubCell"/>
</dbReference>
<keyword evidence="11" id="KW-1185">Reference proteome</keyword>
<dbReference type="PANTHER" id="PTHR45974:SF266">
    <property type="entry name" value="LEUCINE-RICH REPEAT RECEPTOR PROTEIN KINASE HPCA1"/>
    <property type="match status" value="1"/>
</dbReference>
<dbReference type="InterPro" id="IPR001611">
    <property type="entry name" value="Leu-rich_rpt"/>
</dbReference>
<feature type="chain" id="PRO_5004570238" evidence="8">
    <location>
        <begin position="20"/>
        <end position="558"/>
    </location>
</feature>
<keyword evidence="2" id="KW-0433">Leucine-rich repeat</keyword>
<protein>
    <submittedName>
        <fullName evidence="10">TKL protein kinase</fullName>
    </submittedName>
</protein>
<keyword evidence="10" id="KW-0418">Kinase</keyword>
<dbReference type="STRING" id="1156394.T0QI32"/>
<dbReference type="InterPro" id="IPR032675">
    <property type="entry name" value="LRR_dom_sf"/>
</dbReference>
<evidence type="ECO:0000313" key="10">
    <source>
        <dbReference type="EMBL" id="EQC37649.1"/>
    </source>
</evidence>
<dbReference type="OMA" id="ELAMACY"/>
<comment type="subcellular location">
    <subcellularLocation>
        <location evidence="1">Membrane</location>
    </subcellularLocation>
</comment>
<evidence type="ECO:0000256" key="4">
    <source>
        <dbReference type="ARBA" id="ARBA00022737"/>
    </source>
</evidence>
<dbReference type="OrthoDB" id="75710at2759"/>
<keyword evidence="5 7" id="KW-0472">Membrane</keyword>
<evidence type="ECO:0000256" key="5">
    <source>
        <dbReference type="ARBA" id="ARBA00023136"/>
    </source>
</evidence>
<feature type="transmembrane region" description="Helical" evidence="7">
    <location>
        <begin position="250"/>
        <end position="272"/>
    </location>
</feature>
<organism evidence="10 11">
    <name type="scientific">Saprolegnia diclina (strain VS20)</name>
    <dbReference type="NCBI Taxonomy" id="1156394"/>
    <lineage>
        <taxon>Eukaryota</taxon>
        <taxon>Sar</taxon>
        <taxon>Stramenopiles</taxon>
        <taxon>Oomycota</taxon>
        <taxon>Saprolegniomycetes</taxon>
        <taxon>Saprolegniales</taxon>
        <taxon>Saprolegniaceae</taxon>
        <taxon>Saprolegnia</taxon>
    </lineage>
</organism>
<feature type="domain" description="Protein kinase" evidence="9">
    <location>
        <begin position="332"/>
        <end position="558"/>
    </location>
</feature>
<feature type="signal peptide" evidence="8">
    <location>
        <begin position="1"/>
        <end position="19"/>
    </location>
</feature>
<evidence type="ECO:0000313" key="11">
    <source>
        <dbReference type="Proteomes" id="UP000030762"/>
    </source>
</evidence>
<dbReference type="InParanoid" id="T0QI32"/>
<dbReference type="RefSeq" id="XP_008609169.1">
    <property type="nucleotide sequence ID" value="XM_008610947.1"/>
</dbReference>
<dbReference type="SUPFAM" id="SSF52058">
    <property type="entry name" value="L domain-like"/>
    <property type="match status" value="1"/>
</dbReference>
<dbReference type="CDD" id="cd00180">
    <property type="entry name" value="PKc"/>
    <property type="match status" value="1"/>
</dbReference>
<keyword evidence="7" id="KW-0812">Transmembrane</keyword>
<dbReference type="InterPro" id="IPR001245">
    <property type="entry name" value="Ser-Thr/Tyr_kinase_cat_dom"/>
</dbReference>
<evidence type="ECO:0000256" key="2">
    <source>
        <dbReference type="ARBA" id="ARBA00022614"/>
    </source>
</evidence>
<dbReference type="EMBL" id="JH767144">
    <property type="protein sequence ID" value="EQC37649.1"/>
    <property type="molecule type" value="Genomic_DNA"/>
</dbReference>
<dbReference type="InterPro" id="IPR025875">
    <property type="entry name" value="Leu-rich_rpt_4"/>
</dbReference>
<reference evidence="10 11" key="1">
    <citation type="submission" date="2012-04" db="EMBL/GenBank/DDBJ databases">
        <title>The Genome Sequence of Saprolegnia declina VS20.</title>
        <authorList>
            <consortium name="The Broad Institute Genome Sequencing Platform"/>
            <person name="Russ C."/>
            <person name="Nusbaum C."/>
            <person name="Tyler B."/>
            <person name="van West P."/>
            <person name="Dieguez-Uribeondo J."/>
            <person name="de Bruijn I."/>
            <person name="Tripathy S."/>
            <person name="Jiang R."/>
            <person name="Young S.K."/>
            <person name="Zeng Q."/>
            <person name="Gargeya S."/>
            <person name="Fitzgerald M."/>
            <person name="Haas B."/>
            <person name="Abouelleil A."/>
            <person name="Alvarado L."/>
            <person name="Arachchi H.M."/>
            <person name="Berlin A."/>
            <person name="Chapman S.B."/>
            <person name="Goldberg J."/>
            <person name="Griggs A."/>
            <person name="Gujja S."/>
            <person name="Hansen M."/>
            <person name="Howarth C."/>
            <person name="Imamovic A."/>
            <person name="Larimer J."/>
            <person name="McCowen C."/>
            <person name="Montmayeur A."/>
            <person name="Murphy C."/>
            <person name="Neiman D."/>
            <person name="Pearson M."/>
            <person name="Priest M."/>
            <person name="Roberts A."/>
            <person name="Saif S."/>
            <person name="Shea T."/>
            <person name="Sisk P."/>
            <person name="Sykes S."/>
            <person name="Wortman J."/>
            <person name="Nusbaum C."/>
            <person name="Birren B."/>
        </authorList>
    </citation>
    <scope>NUCLEOTIDE SEQUENCE [LARGE SCALE GENOMIC DNA]</scope>
    <source>
        <strain evidence="10 11">VS20</strain>
    </source>
</reference>
<keyword evidence="3 8" id="KW-0732">Signal</keyword>
<evidence type="ECO:0000259" key="9">
    <source>
        <dbReference type="PROSITE" id="PS50011"/>
    </source>
</evidence>
<name>T0QI32_SAPDV</name>
<proteinExistence type="predicted"/>
<keyword evidence="10" id="KW-0808">Transferase</keyword>
<dbReference type="PANTHER" id="PTHR45974">
    <property type="entry name" value="RECEPTOR-LIKE PROTEIN 55"/>
    <property type="match status" value="1"/>
</dbReference>
<dbReference type="VEuPathDB" id="FungiDB:SDRG_05240"/>
<dbReference type="Proteomes" id="UP000030762">
    <property type="component" value="Unassembled WGS sequence"/>
</dbReference>
<gene>
    <name evidence="10" type="ORF">SDRG_05240</name>
</gene>
<dbReference type="Gene3D" id="3.80.10.10">
    <property type="entry name" value="Ribonuclease Inhibitor"/>
    <property type="match status" value="2"/>
</dbReference>
<dbReference type="GO" id="GO:0005524">
    <property type="term" value="F:ATP binding"/>
    <property type="evidence" value="ECO:0007669"/>
    <property type="project" value="InterPro"/>
</dbReference>
<dbReference type="PROSITE" id="PS51450">
    <property type="entry name" value="LRR"/>
    <property type="match status" value="2"/>
</dbReference>
<accession>T0QI32</accession>
<dbReference type="Gene3D" id="1.10.510.10">
    <property type="entry name" value="Transferase(Phosphotransferase) domain 1"/>
    <property type="match status" value="1"/>
</dbReference>
<dbReference type="InterPro" id="IPR011009">
    <property type="entry name" value="Kinase-like_dom_sf"/>
</dbReference>
<dbReference type="Pfam" id="PF12799">
    <property type="entry name" value="LRR_4"/>
    <property type="match status" value="1"/>
</dbReference>
<keyword evidence="7" id="KW-1133">Transmembrane helix</keyword>
<evidence type="ECO:0000256" key="7">
    <source>
        <dbReference type="SAM" id="Phobius"/>
    </source>
</evidence>
<evidence type="ECO:0000256" key="1">
    <source>
        <dbReference type="ARBA" id="ARBA00004370"/>
    </source>
</evidence>
<dbReference type="GO" id="GO:0004672">
    <property type="term" value="F:protein kinase activity"/>
    <property type="evidence" value="ECO:0007669"/>
    <property type="project" value="InterPro"/>
</dbReference>
<evidence type="ECO:0000256" key="8">
    <source>
        <dbReference type="SAM" id="SignalP"/>
    </source>
</evidence>
<dbReference type="InterPro" id="IPR000719">
    <property type="entry name" value="Prot_kinase_dom"/>
</dbReference>
<dbReference type="eggNOG" id="KOG0192">
    <property type="taxonomic scope" value="Eukaryota"/>
</dbReference>
<dbReference type="GeneID" id="19945967"/>
<dbReference type="AlphaFoldDB" id="T0QI32"/>
<dbReference type="Pfam" id="PF07714">
    <property type="entry name" value="PK_Tyr_Ser-Thr"/>
    <property type="match status" value="1"/>
</dbReference>